<sequence>MAADTDDGGSGDESGVNTDDSDEERMAHGITDGLISLIEELAQLAPNIRRVGLGGESGDSWQVKSYEIVMSALRRAYGAVGTQTTHLRITSAGMARNLAFCPPVDTLRSIVLSIRVQSRSCVELIRRNVHSLEELRIDNMGNLGIDVLVCGNNRLSAPLVYPCLKCLDIGSYGQPGNATGWPAGNPFPSLEALRSSSYDTQPFVTTVLENRACLRHLDIAMSRELVKALRSGDTFGVGALPNLCSIALWAGHLRHNVASIAVDHLASTLELCPRVRAVCFQDTHQDYAEVVVNRIHLPPTVQYLDIATMRLTVDQAAGMICACSELLAARLSLRGTRQQEDSGPPTLQAIQKHRKMYRTCTPGVHRLELVQLNFVDIQQSCEGVLQLVDVLPRVRHVTIETEHTSSPGAVVRGLYYARRRSVYAGRAHLTSIRFVKGHD</sequence>
<dbReference type="InterPro" id="IPR032675">
    <property type="entry name" value="LRR_dom_sf"/>
</dbReference>
<reference evidence="2" key="1">
    <citation type="submission" date="2022-07" db="EMBL/GenBank/DDBJ databases">
        <title>Phylogenomic reconstructions and comparative analyses of Kickxellomycotina fungi.</title>
        <authorList>
            <person name="Reynolds N.K."/>
            <person name="Stajich J.E."/>
            <person name="Barry K."/>
            <person name="Grigoriev I.V."/>
            <person name="Crous P."/>
            <person name="Smith M.E."/>
        </authorList>
    </citation>
    <scope>NUCLEOTIDE SEQUENCE</scope>
    <source>
        <strain evidence="2">BCRC 34381</strain>
    </source>
</reference>
<keyword evidence="3" id="KW-1185">Reference proteome</keyword>
<evidence type="ECO:0000256" key="1">
    <source>
        <dbReference type="SAM" id="MobiDB-lite"/>
    </source>
</evidence>
<dbReference type="EMBL" id="JANBOI010001960">
    <property type="protein sequence ID" value="KAJ1725869.1"/>
    <property type="molecule type" value="Genomic_DNA"/>
</dbReference>
<feature type="compositionally biased region" description="Acidic residues" evidence="1">
    <location>
        <begin position="1"/>
        <end position="10"/>
    </location>
</feature>
<name>A0A9W7Y8J8_9FUNG</name>
<gene>
    <name evidence="2" type="ORF">LPJ61_005598</name>
</gene>
<evidence type="ECO:0000313" key="3">
    <source>
        <dbReference type="Proteomes" id="UP001143981"/>
    </source>
</evidence>
<organism evidence="2 3">
    <name type="scientific">Coemansia biformis</name>
    <dbReference type="NCBI Taxonomy" id="1286918"/>
    <lineage>
        <taxon>Eukaryota</taxon>
        <taxon>Fungi</taxon>
        <taxon>Fungi incertae sedis</taxon>
        <taxon>Zoopagomycota</taxon>
        <taxon>Kickxellomycotina</taxon>
        <taxon>Kickxellomycetes</taxon>
        <taxon>Kickxellales</taxon>
        <taxon>Kickxellaceae</taxon>
        <taxon>Coemansia</taxon>
    </lineage>
</organism>
<feature type="region of interest" description="Disordered" evidence="1">
    <location>
        <begin position="1"/>
        <end position="24"/>
    </location>
</feature>
<dbReference type="Gene3D" id="3.80.10.10">
    <property type="entry name" value="Ribonuclease Inhibitor"/>
    <property type="match status" value="1"/>
</dbReference>
<protein>
    <submittedName>
        <fullName evidence="2">Uncharacterized protein</fullName>
    </submittedName>
</protein>
<evidence type="ECO:0000313" key="2">
    <source>
        <dbReference type="EMBL" id="KAJ1725869.1"/>
    </source>
</evidence>
<dbReference type="AlphaFoldDB" id="A0A9W7Y8J8"/>
<accession>A0A9W7Y8J8</accession>
<proteinExistence type="predicted"/>
<dbReference type="Proteomes" id="UP001143981">
    <property type="component" value="Unassembled WGS sequence"/>
</dbReference>
<comment type="caution">
    <text evidence="2">The sequence shown here is derived from an EMBL/GenBank/DDBJ whole genome shotgun (WGS) entry which is preliminary data.</text>
</comment>